<keyword evidence="5" id="KW-0493">Microtubule</keyword>
<dbReference type="PANTHER" id="PTHR12241:SF31">
    <property type="entry name" value="POLYGLUTAMYLASE COMPLEX SUBUNIT TTLL1"/>
    <property type="match status" value="1"/>
</dbReference>
<keyword evidence="3" id="KW-0963">Cytoplasm</keyword>
<gene>
    <name evidence="11" type="primary">TTLL1</name>
    <name evidence="11" type="ORF">CM83_34098</name>
</gene>
<evidence type="ECO:0000256" key="3">
    <source>
        <dbReference type="ARBA" id="ARBA00022490"/>
    </source>
</evidence>
<evidence type="ECO:0000256" key="4">
    <source>
        <dbReference type="ARBA" id="ARBA00022598"/>
    </source>
</evidence>
<dbReference type="GO" id="GO:0000226">
    <property type="term" value="P:microtubule cytoskeleton organization"/>
    <property type="evidence" value="ECO:0007669"/>
    <property type="project" value="TreeGrafter"/>
</dbReference>
<keyword evidence="10" id="KW-0966">Cell projection</keyword>
<reference evidence="11" key="1">
    <citation type="journal article" date="2014" name="PLoS ONE">
        <title>Transcriptome-Based Identification of ABC Transporters in the Western Tarnished Plant Bug Lygus hesperus.</title>
        <authorList>
            <person name="Hull J.J."/>
            <person name="Chaney K."/>
            <person name="Geib S.M."/>
            <person name="Fabrick J.A."/>
            <person name="Brent C.S."/>
            <person name="Walsh D."/>
            <person name="Lavine L.C."/>
        </authorList>
    </citation>
    <scope>NUCLEOTIDE SEQUENCE</scope>
</reference>
<dbReference type="GO" id="GO:0005524">
    <property type="term" value="F:ATP binding"/>
    <property type="evidence" value="ECO:0007669"/>
    <property type="project" value="UniProtKB-KW"/>
</dbReference>
<dbReference type="PANTHER" id="PTHR12241">
    <property type="entry name" value="TUBULIN POLYGLUTAMYLASE"/>
    <property type="match status" value="1"/>
</dbReference>
<evidence type="ECO:0000256" key="5">
    <source>
        <dbReference type="ARBA" id="ARBA00022701"/>
    </source>
</evidence>
<evidence type="ECO:0000313" key="11">
    <source>
        <dbReference type="EMBL" id="JAG35267.1"/>
    </source>
</evidence>
<dbReference type="PROSITE" id="PS51221">
    <property type="entry name" value="TTL"/>
    <property type="match status" value="1"/>
</dbReference>
<organism evidence="11">
    <name type="scientific">Lygus hesperus</name>
    <name type="common">Western plant bug</name>
    <dbReference type="NCBI Taxonomy" id="30085"/>
    <lineage>
        <taxon>Eukaryota</taxon>
        <taxon>Metazoa</taxon>
        <taxon>Ecdysozoa</taxon>
        <taxon>Arthropoda</taxon>
        <taxon>Hexapoda</taxon>
        <taxon>Insecta</taxon>
        <taxon>Pterygota</taxon>
        <taxon>Neoptera</taxon>
        <taxon>Paraneoptera</taxon>
        <taxon>Hemiptera</taxon>
        <taxon>Heteroptera</taxon>
        <taxon>Panheteroptera</taxon>
        <taxon>Cimicomorpha</taxon>
        <taxon>Miridae</taxon>
        <taxon>Mirini</taxon>
        <taxon>Lygus</taxon>
    </lineage>
</organism>
<evidence type="ECO:0000256" key="6">
    <source>
        <dbReference type="ARBA" id="ARBA00022741"/>
    </source>
</evidence>
<dbReference type="GO" id="GO:0070740">
    <property type="term" value="F:tubulin-glutamic acid ligase activity"/>
    <property type="evidence" value="ECO:0007669"/>
    <property type="project" value="TreeGrafter"/>
</dbReference>
<dbReference type="AlphaFoldDB" id="A0A0A9YQE9"/>
<evidence type="ECO:0000256" key="1">
    <source>
        <dbReference type="ARBA" id="ARBA00004120"/>
    </source>
</evidence>
<comment type="similarity">
    <text evidence="2">Belongs to the tubulin polyglutamylase family.</text>
</comment>
<dbReference type="Gene3D" id="3.30.470.20">
    <property type="entry name" value="ATP-grasp fold, B domain"/>
    <property type="match status" value="1"/>
</dbReference>
<dbReference type="GO" id="GO:0036064">
    <property type="term" value="C:ciliary basal body"/>
    <property type="evidence" value="ECO:0007669"/>
    <property type="project" value="TreeGrafter"/>
</dbReference>
<keyword evidence="6" id="KW-0547">Nucleotide-binding</keyword>
<dbReference type="InterPro" id="IPR004344">
    <property type="entry name" value="TTL/TTLL_fam"/>
</dbReference>
<dbReference type="Pfam" id="PF03133">
    <property type="entry name" value="TTL"/>
    <property type="match status" value="1"/>
</dbReference>
<dbReference type="SUPFAM" id="SSF56059">
    <property type="entry name" value="Glutathione synthetase ATP-binding domain-like"/>
    <property type="match status" value="1"/>
</dbReference>
<evidence type="ECO:0000256" key="10">
    <source>
        <dbReference type="ARBA" id="ARBA00023273"/>
    </source>
</evidence>
<evidence type="ECO:0000256" key="7">
    <source>
        <dbReference type="ARBA" id="ARBA00022840"/>
    </source>
</evidence>
<keyword evidence="4" id="KW-0436">Ligase</keyword>
<comment type="subcellular location">
    <subcellularLocation>
        <location evidence="1">Cytoplasm</location>
        <location evidence="1">Cytoskeleton</location>
        <location evidence="1">Cilium basal body</location>
    </subcellularLocation>
</comment>
<evidence type="ECO:0000256" key="9">
    <source>
        <dbReference type="ARBA" id="ARBA00023212"/>
    </source>
</evidence>
<keyword evidence="8" id="KW-0969">Cilium</keyword>
<name>A0A0A9YQE9_LYGHE</name>
<dbReference type="GO" id="GO:0015631">
    <property type="term" value="F:tubulin binding"/>
    <property type="evidence" value="ECO:0007669"/>
    <property type="project" value="TreeGrafter"/>
</dbReference>
<protein>
    <submittedName>
        <fullName evidence="11">Putative tubulin polyglutamylase TTLL1</fullName>
    </submittedName>
</protein>
<accession>A0A0A9YQE9</accession>
<proteinExistence type="inferred from homology"/>
<evidence type="ECO:0000256" key="8">
    <source>
        <dbReference type="ARBA" id="ARBA00023069"/>
    </source>
</evidence>
<dbReference type="GO" id="GO:0005874">
    <property type="term" value="C:microtubule"/>
    <property type="evidence" value="ECO:0007669"/>
    <property type="project" value="UniProtKB-KW"/>
</dbReference>
<reference evidence="11" key="2">
    <citation type="submission" date="2014-07" db="EMBL/GenBank/DDBJ databases">
        <authorList>
            <person name="Hull J."/>
        </authorList>
    </citation>
    <scope>NUCLEOTIDE SEQUENCE</scope>
</reference>
<evidence type="ECO:0000256" key="2">
    <source>
        <dbReference type="ARBA" id="ARBA00006118"/>
    </source>
</evidence>
<keyword evidence="7" id="KW-0067">ATP-binding</keyword>
<dbReference type="EMBL" id="GBHO01008337">
    <property type="protein sequence ID" value="JAG35267.1"/>
    <property type="molecule type" value="Transcribed_RNA"/>
</dbReference>
<keyword evidence="9" id="KW-0206">Cytoskeleton</keyword>
<sequence length="191" mass="21717">MPMNVTPKGNKINTHLDKPKPNLYTGTFIVSKYINHPLLIAGRKFDLRLYVLVTSFNPLVAYLHEEGFARFCATVYQPHHYGDTDLSAHLTNVALQKHKSNYNIQHGGKLSWANVVLYVASHYGDYVATGLRQSVSFLIYHSLRAMESVMHNDTHSFELYGYDILLDNRIQPHLIEVNASPSFSTTTHADR</sequence>